<dbReference type="EMBL" id="UINC01001221">
    <property type="protein sequence ID" value="SUZ74750.1"/>
    <property type="molecule type" value="Genomic_DNA"/>
</dbReference>
<dbReference type="InterPro" id="IPR030925">
    <property type="entry name" value="T2SS_GspN_Lepto"/>
</dbReference>
<dbReference type="NCBIfam" id="TIGR04411">
    <property type="entry name" value="T2SS_GspN_Lepto"/>
    <property type="match status" value="1"/>
</dbReference>
<evidence type="ECO:0000313" key="2">
    <source>
        <dbReference type="EMBL" id="SUZ74750.1"/>
    </source>
</evidence>
<keyword evidence="1" id="KW-1133">Transmembrane helix</keyword>
<evidence type="ECO:0008006" key="3">
    <source>
        <dbReference type="Google" id="ProtNLM"/>
    </source>
</evidence>
<keyword evidence="1" id="KW-0472">Membrane</keyword>
<proteinExistence type="predicted"/>
<accession>A0A381Q6S0</accession>
<feature type="transmembrane region" description="Helical" evidence="1">
    <location>
        <begin position="7"/>
        <end position="25"/>
    </location>
</feature>
<dbReference type="AlphaFoldDB" id="A0A381Q6S0"/>
<evidence type="ECO:0000256" key="1">
    <source>
        <dbReference type="SAM" id="Phobius"/>
    </source>
</evidence>
<keyword evidence="1" id="KW-0812">Transmembrane</keyword>
<gene>
    <name evidence="2" type="ORF">METZ01_LOCUS27604</name>
</gene>
<organism evidence="2">
    <name type="scientific">marine metagenome</name>
    <dbReference type="NCBI Taxonomy" id="408172"/>
    <lineage>
        <taxon>unclassified sequences</taxon>
        <taxon>metagenomes</taxon>
        <taxon>ecological metagenomes</taxon>
    </lineage>
</organism>
<protein>
    <recommendedName>
        <fullName evidence="3">Type II secretion system protein GspN</fullName>
    </recommendedName>
</protein>
<name>A0A381Q6S0_9ZZZZ</name>
<sequence>MRLLKRFVLLLTGSAMILGLVFWGFKQNFPGKTIADAARIRLTAQTGIPFEIQDLELGWNKISTPEIALRTPKWLTGFPDLRLLVLENIEAPFASIITSGKVKMLGQVHEGAIKVSTDLLTQKMLDFSINGLQCERVPLFSLVPYAFVSGVLSLTAHIENFYDLQKQARFPEGSLKGKLNDAHIRISGGTALMDLQLPELDLSEVYFNLQLGPLIHIKKIELQGSLAGTIDGTIQLNDKRPQMSLIDLNMQLTPSPSLKKELSTYSTMLRTFQCGETIKINLKGSFNRLNFPTRNKC</sequence>
<reference evidence="2" key="1">
    <citation type="submission" date="2018-05" db="EMBL/GenBank/DDBJ databases">
        <authorList>
            <person name="Lanie J.A."/>
            <person name="Ng W.-L."/>
            <person name="Kazmierczak K.M."/>
            <person name="Andrzejewski T.M."/>
            <person name="Davidsen T.M."/>
            <person name="Wayne K.J."/>
            <person name="Tettelin H."/>
            <person name="Glass J.I."/>
            <person name="Rusch D."/>
            <person name="Podicherti R."/>
            <person name="Tsui H.-C.T."/>
            <person name="Winkler M.E."/>
        </authorList>
    </citation>
    <scope>NUCLEOTIDE SEQUENCE</scope>
</reference>